<comment type="caution">
    <text evidence="2">The sequence shown here is derived from an EMBL/GenBank/DDBJ whole genome shotgun (WGS) entry which is preliminary data.</text>
</comment>
<evidence type="ECO:0000256" key="1">
    <source>
        <dbReference type="SAM" id="MobiDB-lite"/>
    </source>
</evidence>
<evidence type="ECO:0000313" key="2">
    <source>
        <dbReference type="EMBL" id="GFO38841.1"/>
    </source>
</evidence>
<proteinExistence type="predicted"/>
<gene>
    <name evidence="2" type="ORF">PoB_006534600</name>
</gene>
<keyword evidence="3" id="KW-1185">Reference proteome</keyword>
<protein>
    <submittedName>
        <fullName evidence="2">Uncharacterized protein</fullName>
    </submittedName>
</protein>
<feature type="region of interest" description="Disordered" evidence="1">
    <location>
        <begin position="1"/>
        <end position="20"/>
    </location>
</feature>
<evidence type="ECO:0000313" key="3">
    <source>
        <dbReference type="Proteomes" id="UP000735302"/>
    </source>
</evidence>
<name>A0AAV4D433_9GAST</name>
<sequence length="99" mass="10271">MSETDVGVGVDTDNSKRGQGASCYASPALLTALARFQTHWFGFGFLCIASPQQSDLKLLGPPSGKGAGGEARARDRRIPADIRADSLATAPPTPLPSSL</sequence>
<feature type="region of interest" description="Disordered" evidence="1">
    <location>
        <begin position="57"/>
        <end position="99"/>
    </location>
</feature>
<dbReference type="Proteomes" id="UP000735302">
    <property type="component" value="Unassembled WGS sequence"/>
</dbReference>
<accession>A0AAV4D433</accession>
<organism evidence="2 3">
    <name type="scientific">Plakobranchus ocellatus</name>
    <dbReference type="NCBI Taxonomy" id="259542"/>
    <lineage>
        <taxon>Eukaryota</taxon>
        <taxon>Metazoa</taxon>
        <taxon>Spiralia</taxon>
        <taxon>Lophotrochozoa</taxon>
        <taxon>Mollusca</taxon>
        <taxon>Gastropoda</taxon>
        <taxon>Heterobranchia</taxon>
        <taxon>Euthyneura</taxon>
        <taxon>Panpulmonata</taxon>
        <taxon>Sacoglossa</taxon>
        <taxon>Placobranchoidea</taxon>
        <taxon>Plakobranchidae</taxon>
        <taxon>Plakobranchus</taxon>
    </lineage>
</organism>
<dbReference type="AlphaFoldDB" id="A0AAV4D433"/>
<reference evidence="2 3" key="1">
    <citation type="journal article" date="2021" name="Elife">
        <title>Chloroplast acquisition without the gene transfer in kleptoplastic sea slugs, Plakobranchus ocellatus.</title>
        <authorList>
            <person name="Maeda T."/>
            <person name="Takahashi S."/>
            <person name="Yoshida T."/>
            <person name="Shimamura S."/>
            <person name="Takaki Y."/>
            <person name="Nagai Y."/>
            <person name="Toyoda A."/>
            <person name="Suzuki Y."/>
            <person name="Arimoto A."/>
            <person name="Ishii H."/>
            <person name="Satoh N."/>
            <person name="Nishiyama T."/>
            <person name="Hasebe M."/>
            <person name="Maruyama T."/>
            <person name="Minagawa J."/>
            <person name="Obokata J."/>
            <person name="Shigenobu S."/>
        </authorList>
    </citation>
    <scope>NUCLEOTIDE SEQUENCE [LARGE SCALE GENOMIC DNA]</scope>
</reference>
<dbReference type="EMBL" id="BLXT01007365">
    <property type="protein sequence ID" value="GFO38841.1"/>
    <property type="molecule type" value="Genomic_DNA"/>
</dbReference>
<feature type="compositionally biased region" description="Basic and acidic residues" evidence="1">
    <location>
        <begin position="71"/>
        <end position="84"/>
    </location>
</feature>